<accession>A0ABW7A391</accession>
<reference evidence="2 3" key="1">
    <citation type="submission" date="2024-10" db="EMBL/GenBank/DDBJ databases">
        <authorList>
            <person name="Topkara A.R."/>
            <person name="Saygin H."/>
        </authorList>
    </citation>
    <scope>NUCLEOTIDE SEQUENCE [LARGE SCALE GENOMIC DNA]</scope>
    <source>
        <strain evidence="2 3">M3C6</strain>
    </source>
</reference>
<proteinExistence type="predicted"/>
<sequence>MTDTLRDVDLLRIEIGVIWTLDDHGRLPGPEDVVIGVAADGMIGAVGRNVPEAGTWTSPAFRGRGYAATATAAWADLFSGTRLFYSTSADNHSSQRVAARLGLRNIGWLWKLTR</sequence>
<evidence type="ECO:0000259" key="1">
    <source>
        <dbReference type="Pfam" id="PF13302"/>
    </source>
</evidence>
<evidence type="ECO:0000313" key="3">
    <source>
        <dbReference type="Proteomes" id="UP001603978"/>
    </source>
</evidence>
<organism evidence="2 3">
    <name type="scientific">Nonomuraea marmarensis</name>
    <dbReference type="NCBI Taxonomy" id="3351344"/>
    <lineage>
        <taxon>Bacteria</taxon>
        <taxon>Bacillati</taxon>
        <taxon>Actinomycetota</taxon>
        <taxon>Actinomycetes</taxon>
        <taxon>Streptosporangiales</taxon>
        <taxon>Streptosporangiaceae</taxon>
        <taxon>Nonomuraea</taxon>
    </lineage>
</organism>
<dbReference type="SUPFAM" id="SSF55729">
    <property type="entry name" value="Acyl-CoA N-acyltransferases (Nat)"/>
    <property type="match status" value="1"/>
</dbReference>
<dbReference type="InterPro" id="IPR016181">
    <property type="entry name" value="Acyl_CoA_acyltransferase"/>
</dbReference>
<evidence type="ECO:0000313" key="2">
    <source>
        <dbReference type="EMBL" id="MFG1701639.1"/>
    </source>
</evidence>
<name>A0ABW7A391_9ACTN</name>
<dbReference type="RefSeq" id="WP_393160622.1">
    <property type="nucleotide sequence ID" value="NZ_JBICRM010000001.1"/>
</dbReference>
<dbReference type="Pfam" id="PF13302">
    <property type="entry name" value="Acetyltransf_3"/>
    <property type="match status" value="1"/>
</dbReference>
<comment type="caution">
    <text evidence="2">The sequence shown here is derived from an EMBL/GenBank/DDBJ whole genome shotgun (WGS) entry which is preliminary data.</text>
</comment>
<dbReference type="InterPro" id="IPR000182">
    <property type="entry name" value="GNAT_dom"/>
</dbReference>
<feature type="domain" description="N-acetyltransferase" evidence="1">
    <location>
        <begin position="38"/>
        <end position="104"/>
    </location>
</feature>
<gene>
    <name evidence="2" type="ORF">ACFLIM_00475</name>
</gene>
<dbReference type="Gene3D" id="3.40.630.30">
    <property type="match status" value="1"/>
</dbReference>
<dbReference type="Proteomes" id="UP001603978">
    <property type="component" value="Unassembled WGS sequence"/>
</dbReference>
<keyword evidence="3" id="KW-1185">Reference proteome</keyword>
<protein>
    <submittedName>
        <fullName evidence="2">GNAT family N-acetyltransferase</fullName>
    </submittedName>
</protein>
<dbReference type="EMBL" id="JBICRM010000001">
    <property type="protein sequence ID" value="MFG1701639.1"/>
    <property type="molecule type" value="Genomic_DNA"/>
</dbReference>